<feature type="transmembrane region" description="Helical" evidence="2">
    <location>
        <begin position="314"/>
        <end position="336"/>
    </location>
</feature>
<dbReference type="InterPro" id="IPR015943">
    <property type="entry name" value="WD40/YVTN_repeat-like_dom_sf"/>
</dbReference>
<sequence length="954" mass="106644">MHQHFSDTLHCARTMIDGYSYPDPLRGFHYKSSLRSVKRKLWPSLSQLCIAMSTTPPTNNQPMTSPPGIMVDTPSLHRQSVPFSPFGAENIEISFNKVDSCIEAYCDTLKKLSDKAMELGRVSALLWSIKMLRKQLQDAKCAFLLNAASLNPDIYHLHQDLVPYTRNRTYETLPDCLLELAGRFQNFRNRLDGFHEQTDEGVILRDHLNAFIKNVKYRAHCIGHYKGRLNTIPIQQYVHQIAHELAFGLSGLFPILDSFVSIGIPAIRYEQKRASEKYITMSTVATLFSGVTASTLQISVGADGETHSMRYVNILWICALVFSVGATLNSLLAMAWQQARTGSRAPALVSGWIAYSPGAFLGSAISSFSAGLILFAYSLKEDLFTAPLTIAATSVTFFGLVAAAFGLLYDRWITKRLYHMDEKDVGAPPDDVASIISNESLEKLEGDWFDEDRPQQLTPSQITPKTSNSARFKKLVKDIGVERLVLNKLHTRQISQRSRRSPSLTSPPAQSKFKVAANKVVAQASGRTRTAHYVSNISIPSRHGTVRFLVFAPESPHLAVTCVKEEKFSSLTWTAIYDVSGLGNPAIAADMWHEREPGSMQGKGLSWSPDGKEVLVRFDRELHIWDYRRYLLRKIRSRRTIKAVTWLDANTILTAEKSKIYKHSRSQRTMDEYELPHLSIRDIAVETTHNYLVILARVKASDEEGLPMEEQKQEKRIVVYDMDKKKAVYQLPVLEDIASIQIPRSGLRMLVSAYNTSFQAWEFDANIDSSDLNVIPILRRLNLVHPVEVPDEEYTSTATFGGINDVYIFSATTGGRIRGWRQKDQSLELQSSFLLSLGAASEDDEPQLIEHLAWRPSTQTFALTYYSPSGASTIQLWMVPGNTMLSPGAPPMIRTTSSWGSVISAREDVSDHHIGSLPPSPRTPISRARPASSPPIALSLQDIVIQAASGHANK</sequence>
<accession>A0A8H5CWN8</accession>
<feature type="transmembrane region" description="Helical" evidence="2">
    <location>
        <begin position="279"/>
        <end position="302"/>
    </location>
</feature>
<feature type="transmembrane region" description="Helical" evidence="2">
    <location>
        <begin position="383"/>
        <end position="409"/>
    </location>
</feature>
<keyword evidence="2" id="KW-1133">Transmembrane helix</keyword>
<dbReference type="SUPFAM" id="SSF82171">
    <property type="entry name" value="DPP6 N-terminal domain-like"/>
    <property type="match status" value="1"/>
</dbReference>
<dbReference type="EMBL" id="JAACJO010000019">
    <property type="protein sequence ID" value="KAF5348511.1"/>
    <property type="molecule type" value="Genomic_DNA"/>
</dbReference>
<feature type="region of interest" description="Disordered" evidence="1">
    <location>
        <begin position="911"/>
        <end position="932"/>
    </location>
</feature>
<name>A0A8H5CWN8_9AGAR</name>
<keyword evidence="4" id="KW-1185">Reference proteome</keyword>
<evidence type="ECO:0000313" key="4">
    <source>
        <dbReference type="Proteomes" id="UP000559027"/>
    </source>
</evidence>
<dbReference type="Gene3D" id="2.130.10.10">
    <property type="entry name" value="YVTN repeat-like/Quinoprotein amine dehydrogenase"/>
    <property type="match status" value="1"/>
</dbReference>
<evidence type="ECO:0000256" key="1">
    <source>
        <dbReference type="SAM" id="MobiDB-lite"/>
    </source>
</evidence>
<organism evidence="3 4">
    <name type="scientific">Leucocoprinus leucothites</name>
    <dbReference type="NCBI Taxonomy" id="201217"/>
    <lineage>
        <taxon>Eukaryota</taxon>
        <taxon>Fungi</taxon>
        <taxon>Dikarya</taxon>
        <taxon>Basidiomycota</taxon>
        <taxon>Agaricomycotina</taxon>
        <taxon>Agaricomycetes</taxon>
        <taxon>Agaricomycetidae</taxon>
        <taxon>Agaricales</taxon>
        <taxon>Agaricineae</taxon>
        <taxon>Agaricaceae</taxon>
        <taxon>Leucocoprinus</taxon>
    </lineage>
</organism>
<feature type="transmembrane region" description="Helical" evidence="2">
    <location>
        <begin position="348"/>
        <end position="377"/>
    </location>
</feature>
<keyword evidence="2" id="KW-0812">Transmembrane</keyword>
<dbReference type="Proteomes" id="UP000559027">
    <property type="component" value="Unassembled WGS sequence"/>
</dbReference>
<proteinExistence type="predicted"/>
<comment type="caution">
    <text evidence="3">The sequence shown here is derived from an EMBL/GenBank/DDBJ whole genome shotgun (WGS) entry which is preliminary data.</text>
</comment>
<protein>
    <submittedName>
        <fullName evidence="3">Uncharacterized protein</fullName>
    </submittedName>
</protein>
<keyword evidence="2" id="KW-0472">Membrane</keyword>
<feature type="compositionally biased region" description="Low complexity" evidence="1">
    <location>
        <begin position="923"/>
        <end position="932"/>
    </location>
</feature>
<evidence type="ECO:0000313" key="3">
    <source>
        <dbReference type="EMBL" id="KAF5348511.1"/>
    </source>
</evidence>
<evidence type="ECO:0000256" key="2">
    <source>
        <dbReference type="SAM" id="Phobius"/>
    </source>
</evidence>
<reference evidence="3 4" key="1">
    <citation type="journal article" date="2020" name="ISME J.">
        <title>Uncovering the hidden diversity of litter-decomposition mechanisms in mushroom-forming fungi.</title>
        <authorList>
            <person name="Floudas D."/>
            <person name="Bentzer J."/>
            <person name="Ahren D."/>
            <person name="Johansson T."/>
            <person name="Persson P."/>
            <person name="Tunlid A."/>
        </authorList>
    </citation>
    <scope>NUCLEOTIDE SEQUENCE [LARGE SCALE GENOMIC DNA]</scope>
    <source>
        <strain evidence="3 4">CBS 146.42</strain>
    </source>
</reference>
<feature type="transmembrane region" description="Helical" evidence="2">
    <location>
        <begin position="245"/>
        <end position="267"/>
    </location>
</feature>
<dbReference type="AlphaFoldDB" id="A0A8H5CWN8"/>
<gene>
    <name evidence="3" type="ORF">D9756_009564</name>
</gene>
<dbReference type="OrthoDB" id="972532at2759"/>